<dbReference type="RefSeq" id="WP_102379261.1">
    <property type="nucleotide sequence ID" value="NZ_AP025564.1"/>
</dbReference>
<sequence length="409" mass="43987">MPEQRRLYEDVTAQGHLIDSNILSSIMNGIVELDGEFEVLSLDIGRGNENPSKLTMRVFGRDEQHLYEILRSIHEHGVVPVHLENAHVEPAPADGVFPEGFYSTTNLETYIRIGGHWVHVEGTEMDLGIRVDEVTQTACGVPISQVRAGDRYVVGQAGLRVISQERPREKTAFEFMNSTVSSEKPKAQTIKQVASLIREVRDDGRKTIAVAGPAVIHTGAAEHLARLVNAGYVSVLFGGNAVATHDIEVALFGTSLGIDMKSGVPVPGGHEHHLRAINRIRAAGGIRDAVEKGVLASGLMYTLVKTGTPYILAGSIRDDGPLPDVITDVIEAQDAMRAWCREAGACIMLSTMLHSIATGNLLPASVTTVCVDINPAVVTKLADRGSLQTIGVVTDVGLFLKQLADELGC</sequence>
<evidence type="ECO:0000256" key="5">
    <source>
        <dbReference type="ARBA" id="ARBA00066346"/>
    </source>
</evidence>
<dbReference type="EC" id="4.3.1.12" evidence="5"/>
<feature type="domain" description="Arginine dihydrolase ArgZ/ArgE-like C-terminal first subdomain" evidence="8">
    <location>
        <begin position="108"/>
        <end position="190"/>
    </location>
</feature>
<reference evidence="9 10" key="1">
    <citation type="submission" date="2022-01" db="EMBL/GenBank/DDBJ databases">
        <title>Novel bile acid biosynthetic pathways are enriched in the microbiome of centenarians.</title>
        <authorList>
            <person name="Sato Y."/>
            <person name="Atarashi K."/>
            <person name="Plichta R.D."/>
            <person name="Arai Y."/>
            <person name="Sasajima S."/>
            <person name="Kearney M.S."/>
            <person name="Suda W."/>
            <person name="Takeshita K."/>
            <person name="Sasaki T."/>
            <person name="Okamoto S."/>
            <person name="Skelly N.A."/>
            <person name="Okamura Y."/>
            <person name="Vlamakis H."/>
            <person name="Li Y."/>
            <person name="Tanoue T."/>
            <person name="Takei H."/>
            <person name="Nittono H."/>
            <person name="Narushima S."/>
            <person name="Irie J."/>
            <person name="Itoh H."/>
            <person name="Moriya K."/>
            <person name="Sugiura Y."/>
            <person name="Suematsu M."/>
            <person name="Moritoki N."/>
            <person name="Shibata S."/>
            <person name="Littman R.D."/>
            <person name="Fischbach A.M."/>
            <person name="Uwamino Y."/>
            <person name="Inoue T."/>
            <person name="Honda A."/>
            <person name="Hattori M."/>
            <person name="Murai T."/>
            <person name="Xavier J.R."/>
            <person name="Hirose N."/>
            <person name="Honda K."/>
        </authorList>
    </citation>
    <scope>NUCLEOTIDE SEQUENCE [LARGE SCALE GENOMIC DNA]</scope>
    <source>
        <strain evidence="9 10">CE91-St30</strain>
    </source>
</reference>
<name>A0ABM7WFV0_9ACTN</name>
<accession>A0ABM7WFV0</accession>
<keyword evidence="3" id="KW-0520">NAD</keyword>
<evidence type="ECO:0000259" key="6">
    <source>
        <dbReference type="Pfam" id="PF04455"/>
    </source>
</evidence>
<feature type="domain" description="Arginine dihydrolase ArgZ/ArgE-like C-terminal second subdomain" evidence="7">
    <location>
        <begin position="191"/>
        <end position="403"/>
    </location>
</feature>
<protein>
    <recommendedName>
        <fullName evidence="5">ornithine cyclodeaminase</fullName>
        <ecNumber evidence="5">4.3.1.12</ecNumber>
    </recommendedName>
</protein>
<dbReference type="CDD" id="cd12144">
    <property type="entry name" value="SDH_N_domain"/>
    <property type="match status" value="1"/>
</dbReference>
<keyword evidence="2" id="KW-0547">Nucleotide-binding</keyword>
<dbReference type="Gene3D" id="2.40.420.10">
    <property type="entry name" value="conserved putative lor/sdh protein from methanococcus maripaludis s2 domain"/>
    <property type="match status" value="1"/>
</dbReference>
<dbReference type="NCBIfam" id="TIGR00300">
    <property type="entry name" value="TIGR00300 family protein"/>
    <property type="match status" value="1"/>
</dbReference>
<dbReference type="InterPro" id="IPR007545">
    <property type="entry name" value="LOR/SDH_bifunc_enz_cons_dom"/>
</dbReference>
<feature type="domain" description="LOR/SDH bifunctional enzyme conserved" evidence="6">
    <location>
        <begin position="9"/>
        <end position="106"/>
    </location>
</feature>
<evidence type="ECO:0000313" key="9">
    <source>
        <dbReference type="EMBL" id="BDE95080.1"/>
    </source>
</evidence>
<proteinExistence type="predicted"/>
<evidence type="ECO:0000259" key="8">
    <source>
        <dbReference type="Pfam" id="PF21571"/>
    </source>
</evidence>
<dbReference type="Pfam" id="PF21571">
    <property type="entry name" value="ArgZ-like_C_1st"/>
    <property type="match status" value="1"/>
</dbReference>
<keyword evidence="4" id="KW-0456">Lyase</keyword>
<dbReference type="Pfam" id="PF04455">
    <property type="entry name" value="Saccharop_dh_N"/>
    <property type="match status" value="1"/>
</dbReference>
<evidence type="ECO:0000256" key="1">
    <source>
        <dbReference type="ARBA" id="ARBA00001911"/>
    </source>
</evidence>
<dbReference type="Pfam" id="PF21570">
    <property type="entry name" value="ArgZ-like_C_2nd"/>
    <property type="match status" value="1"/>
</dbReference>
<keyword evidence="10" id="KW-1185">Reference proteome</keyword>
<dbReference type="InterPro" id="IPR048964">
    <property type="entry name" value="ArgZ/ArgE-like_C_1st"/>
</dbReference>
<evidence type="ECO:0000256" key="2">
    <source>
        <dbReference type="ARBA" id="ARBA00022741"/>
    </source>
</evidence>
<organism evidence="9 10">
    <name type="scientific">Raoultibacter timonensis</name>
    <dbReference type="NCBI Taxonomy" id="1907662"/>
    <lineage>
        <taxon>Bacteria</taxon>
        <taxon>Bacillati</taxon>
        <taxon>Actinomycetota</taxon>
        <taxon>Coriobacteriia</taxon>
        <taxon>Eggerthellales</taxon>
        <taxon>Eggerthellaceae</taxon>
        <taxon>Raoultibacter</taxon>
    </lineage>
</organism>
<dbReference type="InterPro" id="IPR005239">
    <property type="entry name" value="ArgZ/ArgE-like"/>
</dbReference>
<gene>
    <name evidence="9" type="ORF">CE91St30_04130</name>
</gene>
<evidence type="ECO:0000313" key="10">
    <source>
        <dbReference type="Proteomes" id="UP001320544"/>
    </source>
</evidence>
<evidence type="ECO:0000256" key="3">
    <source>
        <dbReference type="ARBA" id="ARBA00023027"/>
    </source>
</evidence>
<evidence type="ECO:0000256" key="4">
    <source>
        <dbReference type="ARBA" id="ARBA00023239"/>
    </source>
</evidence>
<dbReference type="EMBL" id="AP025564">
    <property type="protein sequence ID" value="BDE95080.1"/>
    <property type="molecule type" value="Genomic_DNA"/>
</dbReference>
<comment type="cofactor">
    <cofactor evidence="1">
        <name>NAD(+)</name>
        <dbReference type="ChEBI" id="CHEBI:57540"/>
    </cofactor>
</comment>
<evidence type="ECO:0000259" key="7">
    <source>
        <dbReference type="Pfam" id="PF21570"/>
    </source>
</evidence>
<dbReference type="Proteomes" id="UP001320544">
    <property type="component" value="Chromosome"/>
</dbReference>
<dbReference type="InterPro" id="IPR048963">
    <property type="entry name" value="ArgZ/ArgE-like_C_2nd"/>
</dbReference>
<dbReference type="Gene3D" id="3.40.50.10690">
    <property type="entry name" value="putative lor/sdh protein like domains"/>
    <property type="match status" value="1"/>
</dbReference>